<keyword evidence="2" id="KW-1185">Reference proteome</keyword>
<dbReference type="RefSeq" id="WP_148074830.1">
    <property type="nucleotide sequence ID" value="NZ_CP042913.1"/>
</dbReference>
<dbReference type="AlphaFoldDB" id="A0A5B9QQT6"/>
<dbReference type="OrthoDB" id="268711at2"/>
<evidence type="ECO:0008006" key="3">
    <source>
        <dbReference type="Google" id="ProtNLM"/>
    </source>
</evidence>
<accession>A0A5B9QQT6</accession>
<dbReference type="EMBL" id="CP042913">
    <property type="protein sequence ID" value="QEG36491.1"/>
    <property type="molecule type" value="Genomic_DNA"/>
</dbReference>
<sequence>MKPRVLWLQVIATLCFGQPTQSETLGELWELPAPENSVSLIDVAYESTDTSATSITNEDVEFVNYDEIYTKSDVGHTWSEKSYFPFGDLHRTCPKAGPCGNSTYLEYGLVARGLYSNDQRIQWSGVETTFVGEGAAYVNYHVDSGNWETSVECEVYLNQPTDRNIFLNTPERESYAANYDFRPFELSRLNVAVRNGDWEVRAGRMWTPFGRYYSQLWTNQLIDAPFIRTEAILWRETGLLLRWDPGIWVIDAGLFNGHHGRDANSTKGLVARIGAEEENWALGSSVKVQDGFGSENQKTYNNHVGLDAMVRQGRWRLFSEVLWDEYGLRRDDFDPLDIFWEKSIYFRDINKADGVPIQGTGYYVALDYSGPLWTLSLSFGQYFPEDIGNVKHDRTQNRGVVKLARSFGENLQAYSVFMKENDGYLAQQDRPRIGTVLISGLQFNF</sequence>
<gene>
    <name evidence="1" type="ORF">Pr1d_38050</name>
</gene>
<dbReference type="KEGG" id="bgok:Pr1d_38050"/>
<evidence type="ECO:0000313" key="2">
    <source>
        <dbReference type="Proteomes" id="UP000323917"/>
    </source>
</evidence>
<reference evidence="1 2" key="1">
    <citation type="submission" date="2019-08" db="EMBL/GenBank/DDBJ databases">
        <title>Deep-cultivation of Planctomycetes and their phenomic and genomic characterization uncovers novel biology.</title>
        <authorList>
            <person name="Wiegand S."/>
            <person name="Jogler M."/>
            <person name="Boedeker C."/>
            <person name="Pinto D."/>
            <person name="Vollmers J."/>
            <person name="Rivas-Marin E."/>
            <person name="Kohn T."/>
            <person name="Peeters S.H."/>
            <person name="Heuer A."/>
            <person name="Rast P."/>
            <person name="Oberbeckmann S."/>
            <person name="Bunk B."/>
            <person name="Jeske O."/>
            <person name="Meyerdierks A."/>
            <person name="Storesund J.E."/>
            <person name="Kallscheuer N."/>
            <person name="Luecker S."/>
            <person name="Lage O.M."/>
            <person name="Pohl T."/>
            <person name="Merkel B.J."/>
            <person name="Hornburger P."/>
            <person name="Mueller R.-W."/>
            <person name="Bruemmer F."/>
            <person name="Labrenz M."/>
            <person name="Spormann A.M."/>
            <person name="Op den Camp H."/>
            <person name="Overmann J."/>
            <person name="Amann R."/>
            <person name="Jetten M.S.M."/>
            <person name="Mascher T."/>
            <person name="Medema M.H."/>
            <person name="Devos D.P."/>
            <person name="Kaster A.-K."/>
            <person name="Ovreas L."/>
            <person name="Rohde M."/>
            <person name="Galperin M.Y."/>
            <person name="Jogler C."/>
        </authorList>
    </citation>
    <scope>NUCLEOTIDE SEQUENCE [LARGE SCALE GENOMIC DNA]</scope>
    <source>
        <strain evidence="1 2">Pr1d</strain>
    </source>
</reference>
<dbReference type="Proteomes" id="UP000323917">
    <property type="component" value="Chromosome"/>
</dbReference>
<protein>
    <recommendedName>
        <fullName evidence="3">Phosphate-selective porin O and P</fullName>
    </recommendedName>
</protein>
<evidence type="ECO:0000313" key="1">
    <source>
        <dbReference type="EMBL" id="QEG36491.1"/>
    </source>
</evidence>
<name>A0A5B9QQT6_9BACT</name>
<proteinExistence type="predicted"/>
<organism evidence="1 2">
    <name type="scientific">Bythopirellula goksoeyrii</name>
    <dbReference type="NCBI Taxonomy" id="1400387"/>
    <lineage>
        <taxon>Bacteria</taxon>
        <taxon>Pseudomonadati</taxon>
        <taxon>Planctomycetota</taxon>
        <taxon>Planctomycetia</taxon>
        <taxon>Pirellulales</taxon>
        <taxon>Lacipirellulaceae</taxon>
        <taxon>Bythopirellula</taxon>
    </lineage>
</organism>
<dbReference type="SUPFAM" id="SSF56935">
    <property type="entry name" value="Porins"/>
    <property type="match status" value="1"/>
</dbReference>